<accession>A0A451A3Z9</accession>
<dbReference type="EMBL" id="CAADFX010000134">
    <property type="protein sequence ID" value="VFK60755.1"/>
    <property type="molecule type" value="Genomic_DNA"/>
</dbReference>
<proteinExistence type="predicted"/>
<dbReference type="SUPFAM" id="SSF52788">
    <property type="entry name" value="Phosphotyrosine protein phosphatases I"/>
    <property type="match status" value="1"/>
</dbReference>
<dbReference type="InterPro" id="IPR036196">
    <property type="entry name" value="Ptyr_pPase_sf"/>
</dbReference>
<sequence length="166" mass="18695">MMSKYHRYNILFLCTGNSARSILAESILRFRDAERFGSYSAGSHPTGEINPLALKLLREFHLDTEGLRSKSWDEFAQPGAPKMDFVFTVCGRAAGEVCPVWIGEPIKAHWGIDDPAAVQGTETERMDAFRTAFRKLESRIKIFTSLPIETSSPEKLQESLNEIGQR</sequence>
<reference evidence="3" key="1">
    <citation type="submission" date="2019-02" db="EMBL/GenBank/DDBJ databases">
        <authorList>
            <person name="Gruber-Vodicka R. H."/>
            <person name="Seah K. B. B."/>
        </authorList>
    </citation>
    <scope>NUCLEOTIDE SEQUENCE</scope>
    <source>
        <strain evidence="3">BECK_BY1</strain>
    </source>
</reference>
<keyword evidence="1" id="KW-0059">Arsenical resistance</keyword>
<dbReference type="PANTHER" id="PTHR43428">
    <property type="entry name" value="ARSENATE REDUCTASE"/>
    <property type="match status" value="1"/>
</dbReference>
<dbReference type="PANTHER" id="PTHR43428:SF1">
    <property type="entry name" value="ARSENATE REDUCTASE"/>
    <property type="match status" value="1"/>
</dbReference>
<protein>
    <submittedName>
        <fullName evidence="3">Arsenate reductase</fullName>
    </submittedName>
</protein>
<dbReference type="InterPro" id="IPR023485">
    <property type="entry name" value="Ptyr_pPase"/>
</dbReference>
<organism evidence="3">
    <name type="scientific">Candidatus Kentrum sp. TUN</name>
    <dbReference type="NCBI Taxonomy" id="2126343"/>
    <lineage>
        <taxon>Bacteria</taxon>
        <taxon>Pseudomonadati</taxon>
        <taxon>Pseudomonadota</taxon>
        <taxon>Gammaproteobacteria</taxon>
        <taxon>Candidatus Kentrum</taxon>
    </lineage>
</organism>
<dbReference type="Gene3D" id="3.40.50.2300">
    <property type="match status" value="1"/>
</dbReference>
<name>A0A451A3Z9_9GAMM</name>
<evidence type="ECO:0000259" key="2">
    <source>
        <dbReference type="SMART" id="SM00226"/>
    </source>
</evidence>
<gene>
    <name evidence="3" type="ORF">BECKTUN1418D_GA0071000_11343</name>
</gene>
<evidence type="ECO:0000313" key="3">
    <source>
        <dbReference type="EMBL" id="VFK60755.1"/>
    </source>
</evidence>
<dbReference type="AlphaFoldDB" id="A0A451A3Z9"/>
<dbReference type="GO" id="GO:0046685">
    <property type="term" value="P:response to arsenic-containing substance"/>
    <property type="evidence" value="ECO:0007669"/>
    <property type="project" value="UniProtKB-KW"/>
</dbReference>
<dbReference type="CDD" id="cd16345">
    <property type="entry name" value="LMWP_ArsC"/>
    <property type="match status" value="1"/>
</dbReference>
<dbReference type="SMART" id="SM00226">
    <property type="entry name" value="LMWPc"/>
    <property type="match status" value="1"/>
</dbReference>
<evidence type="ECO:0000256" key="1">
    <source>
        <dbReference type="ARBA" id="ARBA00022849"/>
    </source>
</evidence>
<feature type="domain" description="Phosphotyrosine protein phosphatase I" evidence="2">
    <location>
        <begin position="8"/>
        <end position="146"/>
    </location>
</feature>
<dbReference type="Pfam" id="PF01451">
    <property type="entry name" value="LMWPc"/>
    <property type="match status" value="1"/>
</dbReference>